<dbReference type="Proteomes" id="UP000247702">
    <property type="component" value="Unassembled WGS sequence"/>
</dbReference>
<keyword evidence="3" id="KW-1185">Reference proteome</keyword>
<dbReference type="InterPro" id="IPR011009">
    <property type="entry name" value="Kinase-like_dom_sf"/>
</dbReference>
<reference evidence="2 3" key="1">
    <citation type="submission" date="2017-11" db="EMBL/GenBank/DDBJ databases">
        <title>The genome of Rhizophagus clarus HR1 reveals common genetic basis of auxotrophy among arbuscular mycorrhizal fungi.</title>
        <authorList>
            <person name="Kobayashi Y."/>
        </authorList>
    </citation>
    <scope>NUCLEOTIDE SEQUENCE [LARGE SCALE GENOMIC DNA]</scope>
    <source>
        <strain evidence="2 3">HR1</strain>
    </source>
</reference>
<sequence>MQRNIKKEGEEKIRNKIDNIFSTSSLFSLPFDDYEEADEAERSNRLRKYVHIKTKEEYAFKVLHKEMIDDVKNKLIILTQLKILLNSMVLLVTDIKLTLTACDIANGLNFLNAVKMVHGDVSAVNIVITDHDTIKITNFKFVKFIEEGAIMNSVSKESIRYIAPEIVREGKGTKILPKNM</sequence>
<dbReference type="PANTHER" id="PTHR24416:SF611">
    <property type="entry name" value="TYROSINE-PROTEIN KINASE TRANSMEMBRANE RECEPTOR ROR"/>
    <property type="match status" value="1"/>
</dbReference>
<dbReference type="InterPro" id="IPR050122">
    <property type="entry name" value="RTK"/>
</dbReference>
<dbReference type="Pfam" id="PF07714">
    <property type="entry name" value="PK_Tyr_Ser-Thr"/>
    <property type="match status" value="1"/>
</dbReference>
<dbReference type="Gene3D" id="1.10.510.10">
    <property type="entry name" value="Transferase(Phosphotransferase) domain 1"/>
    <property type="match status" value="1"/>
</dbReference>
<dbReference type="InterPro" id="IPR008266">
    <property type="entry name" value="Tyr_kinase_AS"/>
</dbReference>
<evidence type="ECO:0000259" key="1">
    <source>
        <dbReference type="PROSITE" id="PS50011"/>
    </source>
</evidence>
<dbReference type="PROSITE" id="PS50011">
    <property type="entry name" value="PROTEIN_KINASE_DOM"/>
    <property type="match status" value="1"/>
</dbReference>
<dbReference type="GO" id="GO:0043235">
    <property type="term" value="C:receptor complex"/>
    <property type="evidence" value="ECO:0007669"/>
    <property type="project" value="TreeGrafter"/>
</dbReference>
<dbReference type="GO" id="GO:0004714">
    <property type="term" value="F:transmembrane receptor protein tyrosine kinase activity"/>
    <property type="evidence" value="ECO:0007669"/>
    <property type="project" value="TreeGrafter"/>
</dbReference>
<name>A0A2Z6RPK1_9GLOM</name>
<dbReference type="PANTHER" id="PTHR24416">
    <property type="entry name" value="TYROSINE-PROTEIN KINASE RECEPTOR"/>
    <property type="match status" value="1"/>
</dbReference>
<feature type="domain" description="Protein kinase" evidence="1">
    <location>
        <begin position="1"/>
        <end position="180"/>
    </location>
</feature>
<dbReference type="GO" id="GO:0005524">
    <property type="term" value="F:ATP binding"/>
    <property type="evidence" value="ECO:0007669"/>
    <property type="project" value="InterPro"/>
</dbReference>
<accession>A0A2Z6RPK1</accession>
<dbReference type="EMBL" id="BEXD01002669">
    <property type="protein sequence ID" value="GBB99059.1"/>
    <property type="molecule type" value="Genomic_DNA"/>
</dbReference>
<evidence type="ECO:0000313" key="3">
    <source>
        <dbReference type="Proteomes" id="UP000247702"/>
    </source>
</evidence>
<dbReference type="AlphaFoldDB" id="A0A2Z6RPK1"/>
<gene>
    <name evidence="2" type="ORF">RclHR1_03400011</name>
</gene>
<dbReference type="SUPFAM" id="SSF56112">
    <property type="entry name" value="Protein kinase-like (PK-like)"/>
    <property type="match status" value="1"/>
</dbReference>
<organism evidence="2 3">
    <name type="scientific">Rhizophagus clarus</name>
    <dbReference type="NCBI Taxonomy" id="94130"/>
    <lineage>
        <taxon>Eukaryota</taxon>
        <taxon>Fungi</taxon>
        <taxon>Fungi incertae sedis</taxon>
        <taxon>Mucoromycota</taxon>
        <taxon>Glomeromycotina</taxon>
        <taxon>Glomeromycetes</taxon>
        <taxon>Glomerales</taxon>
        <taxon>Glomeraceae</taxon>
        <taxon>Rhizophagus</taxon>
    </lineage>
</organism>
<dbReference type="InterPro" id="IPR000719">
    <property type="entry name" value="Prot_kinase_dom"/>
</dbReference>
<proteinExistence type="predicted"/>
<evidence type="ECO:0000313" key="2">
    <source>
        <dbReference type="EMBL" id="GBB99059.1"/>
    </source>
</evidence>
<comment type="caution">
    <text evidence="2">The sequence shown here is derived from an EMBL/GenBank/DDBJ whole genome shotgun (WGS) entry which is preliminary data.</text>
</comment>
<dbReference type="InterPro" id="IPR001245">
    <property type="entry name" value="Ser-Thr/Tyr_kinase_cat_dom"/>
</dbReference>
<dbReference type="PROSITE" id="PS00109">
    <property type="entry name" value="PROTEIN_KINASE_TYR"/>
    <property type="match status" value="1"/>
</dbReference>
<protein>
    <recommendedName>
        <fullName evidence="1">Protein kinase domain-containing protein</fullName>
    </recommendedName>
</protein>
<dbReference type="GO" id="GO:0005886">
    <property type="term" value="C:plasma membrane"/>
    <property type="evidence" value="ECO:0007669"/>
    <property type="project" value="TreeGrafter"/>
</dbReference>
<dbReference type="GO" id="GO:0007169">
    <property type="term" value="P:cell surface receptor protein tyrosine kinase signaling pathway"/>
    <property type="evidence" value="ECO:0007669"/>
    <property type="project" value="TreeGrafter"/>
</dbReference>